<dbReference type="CDD" id="cd00732">
    <property type="entry name" value="CheW"/>
    <property type="match status" value="1"/>
</dbReference>
<dbReference type="InterPro" id="IPR036061">
    <property type="entry name" value="CheW-like_dom_sf"/>
</dbReference>
<dbReference type="Gene3D" id="2.30.30.40">
    <property type="entry name" value="SH3 Domains"/>
    <property type="match status" value="1"/>
</dbReference>
<dbReference type="PROSITE" id="PS50851">
    <property type="entry name" value="CHEW"/>
    <property type="match status" value="1"/>
</dbReference>
<dbReference type="InterPro" id="IPR002545">
    <property type="entry name" value="CheW-lke_dom"/>
</dbReference>
<dbReference type="SUPFAM" id="SSF50341">
    <property type="entry name" value="CheW-like"/>
    <property type="match status" value="1"/>
</dbReference>
<dbReference type="Proteomes" id="UP000518887">
    <property type="component" value="Unassembled WGS sequence"/>
</dbReference>
<dbReference type="GO" id="GO:0005829">
    <property type="term" value="C:cytosol"/>
    <property type="evidence" value="ECO:0007669"/>
    <property type="project" value="TreeGrafter"/>
</dbReference>
<keyword evidence="3" id="KW-1185">Reference proteome</keyword>
<dbReference type="SMART" id="SM00260">
    <property type="entry name" value="CheW"/>
    <property type="match status" value="1"/>
</dbReference>
<proteinExistence type="predicted"/>
<dbReference type="PANTHER" id="PTHR22617:SF23">
    <property type="entry name" value="CHEMOTAXIS PROTEIN CHEW"/>
    <property type="match status" value="1"/>
</dbReference>
<dbReference type="GO" id="GO:0006935">
    <property type="term" value="P:chemotaxis"/>
    <property type="evidence" value="ECO:0007669"/>
    <property type="project" value="InterPro"/>
</dbReference>
<gene>
    <name evidence="2" type="ORF">HNP76_001586</name>
</gene>
<evidence type="ECO:0000259" key="1">
    <source>
        <dbReference type="PROSITE" id="PS50851"/>
    </source>
</evidence>
<dbReference type="RefSeq" id="WP_184659275.1">
    <property type="nucleotide sequence ID" value="NZ_CP031518.1"/>
</dbReference>
<evidence type="ECO:0000313" key="2">
    <source>
        <dbReference type="EMBL" id="MBB5226213.1"/>
    </source>
</evidence>
<dbReference type="EMBL" id="JACHFQ010000005">
    <property type="protein sequence ID" value="MBB5226213.1"/>
    <property type="molecule type" value="Genomic_DNA"/>
</dbReference>
<dbReference type="GO" id="GO:0007165">
    <property type="term" value="P:signal transduction"/>
    <property type="evidence" value="ECO:0007669"/>
    <property type="project" value="InterPro"/>
</dbReference>
<dbReference type="Pfam" id="PF01584">
    <property type="entry name" value="CheW"/>
    <property type="match status" value="1"/>
</dbReference>
<dbReference type="Gene3D" id="2.40.50.180">
    <property type="entry name" value="CheA-289, Domain 4"/>
    <property type="match status" value="1"/>
</dbReference>
<protein>
    <submittedName>
        <fullName evidence="2">Purine-binding chemotaxis protein CheW</fullName>
    </submittedName>
</protein>
<accession>A0A7W8G992</accession>
<feature type="domain" description="CheW-like" evidence="1">
    <location>
        <begin position="6"/>
        <end position="151"/>
    </location>
</feature>
<dbReference type="InterPro" id="IPR039315">
    <property type="entry name" value="CheW"/>
</dbReference>
<reference evidence="2 3" key="1">
    <citation type="submission" date="2020-08" db="EMBL/GenBank/DDBJ databases">
        <title>Genomic Encyclopedia of Type Strains, Phase IV (KMG-IV): sequencing the most valuable type-strain genomes for metagenomic binning, comparative biology and taxonomic classification.</title>
        <authorList>
            <person name="Goeker M."/>
        </authorList>
    </citation>
    <scope>NUCLEOTIDE SEQUENCE [LARGE SCALE GENOMIC DNA]</scope>
    <source>
        <strain evidence="2 3">DSM 103462</strain>
    </source>
</reference>
<name>A0A7W8G992_9SPIR</name>
<sequence length="164" mass="18579">MAENTQIQLVTFQLGGEIYGVDIMDVKEIVKVTKVRPIPNAPFYVEGIFNLRSEIIPVINLHKRFQIQKIAVADGDEEFEGGFIILNIENNRIGIIIDRIARVVAIDTADIKDPPQMISGIGTEYIHGVIRQDDKYLIMLDMRRLFNAKELQKILDPGEASDEE</sequence>
<dbReference type="AlphaFoldDB" id="A0A7W8G992"/>
<evidence type="ECO:0000313" key="3">
    <source>
        <dbReference type="Proteomes" id="UP000518887"/>
    </source>
</evidence>
<organism evidence="2 3">
    <name type="scientific">Treponema ruminis</name>
    <dbReference type="NCBI Taxonomy" id="744515"/>
    <lineage>
        <taxon>Bacteria</taxon>
        <taxon>Pseudomonadati</taxon>
        <taxon>Spirochaetota</taxon>
        <taxon>Spirochaetia</taxon>
        <taxon>Spirochaetales</taxon>
        <taxon>Treponemataceae</taxon>
        <taxon>Treponema</taxon>
    </lineage>
</organism>
<comment type="caution">
    <text evidence="2">The sequence shown here is derived from an EMBL/GenBank/DDBJ whole genome shotgun (WGS) entry which is preliminary data.</text>
</comment>
<dbReference type="PANTHER" id="PTHR22617">
    <property type="entry name" value="CHEMOTAXIS SENSOR HISTIDINE KINASE-RELATED"/>
    <property type="match status" value="1"/>
</dbReference>